<evidence type="ECO:0000313" key="6">
    <source>
        <dbReference type="EMBL" id="SAL29806.1"/>
    </source>
</evidence>
<dbReference type="PANTHER" id="PTHR12338:SF8">
    <property type="entry name" value="HEME_HEMOPEXIN-BINDING PROTEIN"/>
    <property type="match status" value="1"/>
</dbReference>
<keyword evidence="7" id="KW-1185">Reference proteome</keyword>
<evidence type="ECO:0000256" key="1">
    <source>
        <dbReference type="ARBA" id="ARBA00004613"/>
    </source>
</evidence>
<dbReference type="InterPro" id="IPR050909">
    <property type="entry name" value="Bact_Autotransporter_VF"/>
</dbReference>
<dbReference type="InterPro" id="IPR012334">
    <property type="entry name" value="Pectin_lyas_fold"/>
</dbReference>
<feature type="domain" description="Filamentous haemagglutinin FhaB/tRNA nuclease CdiA-like TPS" evidence="5">
    <location>
        <begin position="52"/>
        <end position="165"/>
    </location>
</feature>
<evidence type="ECO:0000313" key="7">
    <source>
        <dbReference type="Proteomes" id="UP000054740"/>
    </source>
</evidence>
<feature type="region of interest" description="Disordered" evidence="4">
    <location>
        <begin position="2167"/>
        <end position="2189"/>
    </location>
</feature>
<evidence type="ECO:0000256" key="2">
    <source>
        <dbReference type="ARBA" id="ARBA00022525"/>
    </source>
</evidence>
<dbReference type="NCBIfam" id="TIGR01901">
    <property type="entry name" value="adhes_NPXG"/>
    <property type="match status" value="1"/>
</dbReference>
<feature type="region of interest" description="Disordered" evidence="4">
    <location>
        <begin position="850"/>
        <end position="870"/>
    </location>
</feature>
<keyword evidence="3" id="KW-0732">Signal</keyword>
<reference evidence="7" key="1">
    <citation type="submission" date="2016-01" db="EMBL/GenBank/DDBJ databases">
        <authorList>
            <person name="Peeters C."/>
        </authorList>
    </citation>
    <scope>NUCLEOTIDE SEQUENCE [LARGE SCALE GENOMIC DNA]</scope>
</reference>
<dbReference type="PANTHER" id="PTHR12338">
    <property type="entry name" value="AUTOTRANSPORTER"/>
    <property type="match status" value="1"/>
</dbReference>
<keyword evidence="2" id="KW-0964">Secreted</keyword>
<sequence length="2303" mass="224301">MSDNHCLRTRRDRREWERAVRRLARRAARHAGIDLTPAALLPLIALVVAPGAFALPVGGQVVNGDVSISTPAPNAMAITQGSQKGIVNWNGFSIGANETVNISQPSAQAVLLNRVTGGDASTIAGQLNANGKVFLVNPAGVLFARGASVNVGSIVASTLGISDSDFLAGKYRFVGAPDGRGRVVNNGSITAGERGTVALLGAQVDNGGTVSAKLGTVALGAGSDITLDFAGDGLTMLKVDGAAAQALASNSGVLAADGGQVLMSVQTADALAATVLNQTGTVRARSVTERNGRIVLDGGAVGVTDVSGGIDATGGAGSKGGAIDITGYQVAVTGNARIDASGSAGGGRVRVGGGAAGKETDIHNADAVWMGPGAAARADAIDSGDGGHVVVYGENAARVYGTLTAKGGAAAGNGGLIETSARFIDVAGAHIDASAPHGAGGTWLLDPYDVDIVADTSARDFGTSSDATGVTFRPVSPTQSPSQLAVGQITGQLDDGVSVTVNTGTGGSESGTIRVRTDIMKSGDRDAALTLNAAGSIHLDSYTVPSGEFPIRVTPQIGVTKGPGNGGKLDVNLNANVNGTNPSALVTMDGMLVDGVPTHPGIATNGGKLTINGAASPGNAAGVQLTYANIDTTSAATDGGTGGDVIVRGTAPSGPGVSLEDTSITTATGAITIEGHGGVQYVAPDVSGYDYVDATGSGVVLTGGRLSTTRGAIGVTGFGATGGPETLDGRAGRFQGDGVALSGGALVESTSGAVSIRGTAAKGKDAQVLVQGDGVNVAGSTIRTGGALDLNGVGATADESRGRVSGAGVAIAGSTLTAGGAMTIDGTGAAAVQTISGVVGDGVSITGESSVGSTGGGITLRGTGASSTTKTLTDRGAIQGDGVLIDGPSISSAGALAITGTGASARNEQPSDGGTGISASGNGVSIRNATITAGAFSVDGTAASTSGARTATAGPVVSGVGDGAQIVNTTIDSAGALRIKGTGAQASGQQASVAGAGVYVAASALTSSGGDVTLDGTGAAGLNRFVAGSGVDTLHFGGTYVSASDIGATVGNVSVFGVAPDASVAAGGVVVNGMDRDRNRGIHANGDVRIYGIGNVYSGVTLFGLGATVPASASVRGTVSSAAGSVDIRGATNAQSNTLYHGISLGSVNLQADGAGQTVSLTGSTPVDANAIGFANTNISAGLRGVIVVRADNAGGDFTVFDDQNTSFYSPSGTVVFVPGKVGPGFEIVDDPARPINVWGGSGGFTVGPSILGAVSSSIDTIVIGSSSHTGQITVNACSGARCQAPAQTVRNNLTLQNEGAGSGGISLAAGLSVQTAQNGAYVPGTLTLASAGQVRQAAQATQAITAGLVTLSGPGAVTLTNAANVFSALALVNSGNVAVTRAGNFSIVGNYGATPVTFASFDTATRTVTRIGSGGLVTPGGNVTATALAGPGGTGVITLSDPLVKTSAGAATLTLNAADTVSIANNITSSGGPLDVRADAGTRVLVYGERGDGPPARIRIATNGGSVALGTQGGAYDVVQSADIDTRRGGAAGGDVTIHGVAPSAPYEGLARYAVDLNDVKIDSGTGAIEVDGRGANGSNYGGGVVLRNAGNPASVQPGATRLTSNAADDANGGAIRIRGAANSGSGVAMLDGAALQAPNGTVDVRGSATGANAAAYGVRLDSASASGRAVAVTGMGGAGGAGGVSLQAARLTAAGGALRVYGGGRGAGAYGVALLDGSSLSSAGGPIDIRGSLTGVAAGATSPSYGVLLLNGSINASAPSGTVSIAGSTSTADAGIAYGAVPLPANAGLVAGPFSITTGAGGVVSLRASNDGTATSLLGRSGAGSIGAPGGTLAIAPGSVASSDFGVTAQNGTPITLFGTNVTPGLSIDDATYRTLSTQTNTLVLGSPTQTGRITVEGACAGGANCAARPAVATNLTLQNPGSGSQGIDLPSGIALPANATLALDTAGAATDPGGIQAQTLLLAGDGVFTLLDANQVDTLVLAGARTVNFRNAGSFTIGTGSANGIDAATGAVVPVGGQQGTVTGDLAAISDNGKITLGTQDTPMHLQAGGSIDLVMQSAQFDNPFGGTLSAGGAWRVWASTWRQENRNGIAPGGPMPNFYGCRYSSGCSWTDRPSRDVVSGNGNHFVYAERPTLDVVIGDQQRSAGADNAPFSVSVDGMRTGDLRDNVLTGAPRSDADRNSSPGTYGINGAYASPVGYVVNVKPGTLTVQPVDPPPTPLEGAVFNRTGLQPLFTAQEQSFVYESNLGGVNVCVGTSEPILAMQQSEGPADSLASEWKRVRSRPNLNNCLVVNGQHGCGEF</sequence>
<dbReference type="Gene3D" id="2.160.20.10">
    <property type="entry name" value="Single-stranded right-handed beta-helix, Pectin lyase-like"/>
    <property type="match status" value="1"/>
</dbReference>
<dbReference type="InterPro" id="IPR006626">
    <property type="entry name" value="PbH1"/>
</dbReference>
<dbReference type="InterPro" id="IPR008638">
    <property type="entry name" value="FhaB/CdiA-like_TPS"/>
</dbReference>
<dbReference type="InterPro" id="IPR011050">
    <property type="entry name" value="Pectin_lyase_fold/virulence"/>
</dbReference>
<evidence type="ECO:0000256" key="3">
    <source>
        <dbReference type="ARBA" id="ARBA00022729"/>
    </source>
</evidence>
<dbReference type="GO" id="GO:0005576">
    <property type="term" value="C:extracellular region"/>
    <property type="evidence" value="ECO:0007669"/>
    <property type="project" value="UniProtKB-SubCell"/>
</dbReference>
<dbReference type="Proteomes" id="UP000054740">
    <property type="component" value="Unassembled WGS sequence"/>
</dbReference>
<dbReference type="SMART" id="SM00912">
    <property type="entry name" value="Haemagg_act"/>
    <property type="match status" value="1"/>
</dbReference>
<evidence type="ECO:0000256" key="4">
    <source>
        <dbReference type="SAM" id="MobiDB-lite"/>
    </source>
</evidence>
<comment type="subcellular location">
    <subcellularLocation>
        <location evidence="1">Secreted</location>
    </subcellularLocation>
</comment>
<accession>A0A158GCN2</accession>
<dbReference type="Pfam" id="PF05860">
    <property type="entry name" value="TPS"/>
    <property type="match status" value="1"/>
</dbReference>
<gene>
    <name evidence="6" type="ORF">AWB70_01797</name>
</gene>
<dbReference type="EMBL" id="FCNY02000004">
    <property type="protein sequence ID" value="SAL29806.1"/>
    <property type="molecule type" value="Genomic_DNA"/>
</dbReference>
<dbReference type="SUPFAM" id="SSF51126">
    <property type="entry name" value="Pectin lyase-like"/>
    <property type="match status" value="1"/>
</dbReference>
<evidence type="ECO:0000259" key="5">
    <source>
        <dbReference type="SMART" id="SM00912"/>
    </source>
</evidence>
<dbReference type="SMART" id="SM00710">
    <property type="entry name" value="PbH1"/>
    <property type="match status" value="10"/>
</dbReference>
<proteinExistence type="predicted"/>
<name>A0A158GCN2_CABCO</name>
<organism evidence="6 7">
    <name type="scientific">Caballeronia cordobensis</name>
    <name type="common">Burkholderia cordobensis</name>
    <dbReference type="NCBI Taxonomy" id="1353886"/>
    <lineage>
        <taxon>Bacteria</taxon>
        <taxon>Pseudomonadati</taxon>
        <taxon>Pseudomonadota</taxon>
        <taxon>Betaproteobacteria</taxon>
        <taxon>Burkholderiales</taxon>
        <taxon>Burkholderiaceae</taxon>
        <taxon>Caballeronia</taxon>
    </lineage>
</organism>
<dbReference type="RefSeq" id="WP_053572014.1">
    <property type="nucleotide sequence ID" value="NZ_FCNY02000004.1"/>
</dbReference>
<protein>
    <submittedName>
        <fullName evidence="6">Filamentous hemagglutinin-like protein</fullName>
    </submittedName>
</protein>